<feature type="region of interest" description="Disordered" evidence="2">
    <location>
        <begin position="66"/>
        <end position="95"/>
    </location>
</feature>
<evidence type="ECO:0000256" key="2">
    <source>
        <dbReference type="SAM" id="MobiDB-lite"/>
    </source>
</evidence>
<name>A0A7T0G3W0_9BACT</name>
<accession>A0A7T0G3W0</accession>
<keyword evidence="1" id="KW-0677">Repeat</keyword>
<dbReference type="Gene3D" id="2.20.110.10">
    <property type="entry name" value="Histone H3 K4-specific methyltransferase SET7/9 N-terminal domain"/>
    <property type="match status" value="3"/>
</dbReference>
<dbReference type="Pfam" id="PF02493">
    <property type="entry name" value="MORN"/>
    <property type="match status" value="5"/>
</dbReference>
<dbReference type="SMART" id="SM00698">
    <property type="entry name" value="MORN"/>
    <property type="match status" value="4"/>
</dbReference>
<dbReference type="Pfam" id="PF00226">
    <property type="entry name" value="DnaJ"/>
    <property type="match status" value="1"/>
</dbReference>
<dbReference type="InterPro" id="IPR001623">
    <property type="entry name" value="DnaJ_domain"/>
</dbReference>
<dbReference type="CDD" id="cd06257">
    <property type="entry name" value="DnaJ"/>
    <property type="match status" value="1"/>
</dbReference>
<reference evidence="5" key="1">
    <citation type="submission" date="2020-02" db="EMBL/GenBank/DDBJ databases">
        <title>Genomic and physiological characterization of two novel Nitrospinaceae genera.</title>
        <authorList>
            <person name="Mueller A.J."/>
            <person name="Jung M.-Y."/>
            <person name="Strachan C.R."/>
            <person name="Herbold C.W."/>
            <person name="Kirkegaard R.H."/>
            <person name="Daims H."/>
        </authorList>
    </citation>
    <scope>NUCLEOTIDE SEQUENCE [LARGE SCALE GENOMIC DNA]</scope>
</reference>
<dbReference type="SMART" id="SM00271">
    <property type="entry name" value="DnaJ"/>
    <property type="match status" value="1"/>
</dbReference>
<dbReference type="EMBL" id="CP048620">
    <property type="protein sequence ID" value="QPJ65790.1"/>
    <property type="molecule type" value="Genomic_DNA"/>
</dbReference>
<evidence type="ECO:0000256" key="1">
    <source>
        <dbReference type="ARBA" id="ARBA00022737"/>
    </source>
</evidence>
<dbReference type="Gene3D" id="1.10.287.110">
    <property type="entry name" value="DnaJ domain"/>
    <property type="match status" value="1"/>
</dbReference>
<evidence type="ECO:0000259" key="3">
    <source>
        <dbReference type="PROSITE" id="PS50076"/>
    </source>
</evidence>
<dbReference type="AlphaFoldDB" id="A0A7T0G3W0"/>
<dbReference type="FunFam" id="2.20.110.10:FF:000002">
    <property type="entry name" value="Phosphatidylinositol 4-phosphate 5-kinase 8"/>
    <property type="match status" value="1"/>
</dbReference>
<protein>
    <submittedName>
        <fullName evidence="4">DnaJ domain-containing protein</fullName>
    </submittedName>
</protein>
<dbReference type="Proteomes" id="UP000594464">
    <property type="component" value="Chromosome"/>
</dbReference>
<feature type="domain" description="J" evidence="3">
    <location>
        <begin position="3"/>
        <end position="65"/>
    </location>
</feature>
<evidence type="ECO:0000313" key="5">
    <source>
        <dbReference type="Proteomes" id="UP000594464"/>
    </source>
</evidence>
<proteinExistence type="predicted"/>
<dbReference type="SUPFAM" id="SSF82185">
    <property type="entry name" value="Histone H3 K4-specific methyltransferase SET7/9 N-terminal domain"/>
    <property type="match status" value="1"/>
</dbReference>
<dbReference type="PROSITE" id="PS50076">
    <property type="entry name" value="DNAJ_2"/>
    <property type="match status" value="1"/>
</dbReference>
<dbReference type="InterPro" id="IPR036869">
    <property type="entry name" value="J_dom_sf"/>
</dbReference>
<dbReference type="KEGG" id="nva:G3M78_10470"/>
<gene>
    <name evidence="4" type="ORF">G3M78_10470</name>
</gene>
<dbReference type="PRINTS" id="PR00625">
    <property type="entry name" value="JDOMAIN"/>
</dbReference>
<organism evidence="4 5">
    <name type="scientific">Candidatus Nitrohelix vancouverensis</name>
    <dbReference type="NCBI Taxonomy" id="2705534"/>
    <lineage>
        <taxon>Bacteria</taxon>
        <taxon>Pseudomonadati</taxon>
        <taxon>Nitrospinota/Tectimicrobiota group</taxon>
        <taxon>Nitrospinota</taxon>
        <taxon>Nitrospinia</taxon>
        <taxon>Nitrospinales</taxon>
        <taxon>Nitrospinaceae</taxon>
        <taxon>Candidatus Nitrohelix</taxon>
    </lineage>
</organism>
<dbReference type="PANTHER" id="PTHR23084:SF263">
    <property type="entry name" value="MORN REPEAT-CONTAINING PROTEIN 1"/>
    <property type="match status" value="1"/>
</dbReference>
<sequence>MKKYFEILQASPDASLQEIKRAYRERVKAWHPDRFPAVSPRLQKKAHEQLSLINEAYRALEQHHLSEGVAESESTRSHSRQATPSETPVEDGGLNIDPLRACEQFRVFTWENGDRYEGETLDNQMHGLGIYSYSTGGSYQGEFSRGKPHGMGELRLPGGDVYRGEFHLDQIQGRGVYSYANGDHYEGSFANGQPHGHGVYTLASGSRYSGQWQNGVFSG</sequence>
<dbReference type="InterPro" id="IPR003409">
    <property type="entry name" value="MORN"/>
</dbReference>
<dbReference type="SUPFAM" id="SSF46565">
    <property type="entry name" value="Chaperone J-domain"/>
    <property type="match status" value="1"/>
</dbReference>
<evidence type="ECO:0000313" key="4">
    <source>
        <dbReference type="EMBL" id="QPJ65790.1"/>
    </source>
</evidence>
<dbReference type="PANTHER" id="PTHR23084">
    <property type="entry name" value="PHOSPHATIDYLINOSITOL-4-PHOSPHATE 5-KINASE RELATED"/>
    <property type="match status" value="1"/>
</dbReference>